<gene>
    <name evidence="1" type="ORF">QC823_07545</name>
</gene>
<sequence length="107" mass="12232">MPFLLSGSKQAIELDKIKITPIPPRNGLLIMFAATAEVAEIDTASQAQQQWKQDKNKTPLRLVEAVHLPQDRIDFFFMRAWARVVILSETPLSDHQAFFKNVQTIDR</sequence>
<comment type="caution">
    <text evidence="1">The sequence shown here is derived from an EMBL/GenBank/DDBJ whole genome shotgun (WGS) entry which is preliminary data.</text>
</comment>
<reference evidence="1 2" key="1">
    <citation type="submission" date="2023-04" db="EMBL/GenBank/DDBJ databases">
        <title>A long-awaited taxogenomic arrangement of the family Halomonadaceae.</title>
        <authorList>
            <person name="De La Haba R."/>
            <person name="Chuvochina M."/>
            <person name="Wittouck S."/>
            <person name="Arahal D.R."/>
            <person name="Sanchez-Porro C."/>
            <person name="Hugenholtz P."/>
            <person name="Ventosa A."/>
        </authorList>
    </citation>
    <scope>NUCLEOTIDE SEQUENCE [LARGE SCALE GENOMIC DNA]</scope>
    <source>
        <strain evidence="1 2">DSM 21020</strain>
    </source>
</reference>
<dbReference type="RefSeq" id="WP_309655749.1">
    <property type="nucleotide sequence ID" value="NZ_JARWAN010000009.1"/>
</dbReference>
<evidence type="ECO:0000313" key="1">
    <source>
        <dbReference type="EMBL" id="MDR5898840.1"/>
    </source>
</evidence>
<dbReference type="EMBL" id="JARWAN010000009">
    <property type="protein sequence ID" value="MDR5898840.1"/>
    <property type="molecule type" value="Genomic_DNA"/>
</dbReference>
<name>A0ABU1H404_9GAMM</name>
<keyword evidence="2" id="KW-1185">Reference proteome</keyword>
<proteinExistence type="predicted"/>
<evidence type="ECO:0000313" key="2">
    <source>
        <dbReference type="Proteomes" id="UP001254564"/>
    </source>
</evidence>
<organism evidence="1 2">
    <name type="scientific">Vreelandella vilamensis</name>
    <dbReference type="NCBI Taxonomy" id="531309"/>
    <lineage>
        <taxon>Bacteria</taxon>
        <taxon>Pseudomonadati</taxon>
        <taxon>Pseudomonadota</taxon>
        <taxon>Gammaproteobacteria</taxon>
        <taxon>Oceanospirillales</taxon>
        <taxon>Halomonadaceae</taxon>
        <taxon>Vreelandella</taxon>
    </lineage>
</organism>
<dbReference type="Proteomes" id="UP001254564">
    <property type="component" value="Unassembled WGS sequence"/>
</dbReference>
<protein>
    <submittedName>
        <fullName evidence="1">Uncharacterized protein</fullName>
    </submittedName>
</protein>
<accession>A0ABU1H404</accession>